<dbReference type="Proteomes" id="UP000696485">
    <property type="component" value="Unassembled WGS sequence"/>
</dbReference>
<reference evidence="1" key="1">
    <citation type="journal article" date="2020" name="Fungal Divers.">
        <title>Resolving the Mortierellaceae phylogeny through synthesis of multi-gene phylogenetics and phylogenomics.</title>
        <authorList>
            <person name="Vandepol N."/>
            <person name="Liber J."/>
            <person name="Desiro A."/>
            <person name="Na H."/>
            <person name="Kennedy M."/>
            <person name="Barry K."/>
            <person name="Grigoriev I.V."/>
            <person name="Miller A.N."/>
            <person name="O'Donnell K."/>
            <person name="Stajich J.E."/>
            <person name="Bonito G."/>
        </authorList>
    </citation>
    <scope>NUCLEOTIDE SEQUENCE</scope>
    <source>
        <strain evidence="1">NVP1</strain>
    </source>
</reference>
<gene>
    <name evidence="1" type="ORF">BG006_006546</name>
</gene>
<organism evidence="1 2">
    <name type="scientific">Podila minutissima</name>
    <dbReference type="NCBI Taxonomy" id="64525"/>
    <lineage>
        <taxon>Eukaryota</taxon>
        <taxon>Fungi</taxon>
        <taxon>Fungi incertae sedis</taxon>
        <taxon>Mucoromycota</taxon>
        <taxon>Mortierellomycotina</taxon>
        <taxon>Mortierellomycetes</taxon>
        <taxon>Mortierellales</taxon>
        <taxon>Mortierellaceae</taxon>
        <taxon>Podila</taxon>
    </lineage>
</organism>
<evidence type="ECO:0000313" key="1">
    <source>
        <dbReference type="EMBL" id="KAF9330491.1"/>
    </source>
</evidence>
<dbReference type="AlphaFoldDB" id="A0A9P5SIU9"/>
<accession>A0A9P5SIU9</accession>
<dbReference type="EMBL" id="JAAAUY010000393">
    <property type="protein sequence ID" value="KAF9330491.1"/>
    <property type="molecule type" value="Genomic_DNA"/>
</dbReference>
<name>A0A9P5SIU9_9FUNG</name>
<protein>
    <submittedName>
        <fullName evidence="1">Uncharacterized protein</fullName>
    </submittedName>
</protein>
<proteinExistence type="predicted"/>
<comment type="caution">
    <text evidence="1">The sequence shown here is derived from an EMBL/GenBank/DDBJ whole genome shotgun (WGS) entry which is preliminary data.</text>
</comment>
<evidence type="ECO:0000313" key="2">
    <source>
        <dbReference type="Proteomes" id="UP000696485"/>
    </source>
</evidence>
<keyword evidence="2" id="KW-1185">Reference proteome</keyword>
<sequence>MATMMAQIIDISNSNIQLTENLKATESNATMIAELCQLVITIKGFNNCLSNKKIEMSQAIMMAEANIATIINRNSSCILAKKSMTKATSLQEQNKCLSKTIKMVETKAIALEDHRNACCRIIQELETCDTALSNETKELEVNAMTLVDENGILGVTIKTTTAMTSDLCEQNAILT</sequence>